<dbReference type="Proteomes" id="UP001396334">
    <property type="component" value="Unassembled WGS sequence"/>
</dbReference>
<feature type="domain" description="Endonuclease/exonuclease/phosphatase" evidence="1">
    <location>
        <begin position="5"/>
        <end position="224"/>
    </location>
</feature>
<protein>
    <recommendedName>
        <fullName evidence="1">Endonuclease/exonuclease/phosphatase domain-containing protein</fullName>
    </recommendedName>
</protein>
<accession>A0ABR2S563</accession>
<keyword evidence="3" id="KW-1185">Reference proteome</keyword>
<dbReference type="EMBL" id="JBBPBN010000016">
    <property type="protein sequence ID" value="KAK9020385.1"/>
    <property type="molecule type" value="Genomic_DNA"/>
</dbReference>
<dbReference type="Pfam" id="PF03372">
    <property type="entry name" value="Exo_endo_phos"/>
    <property type="match status" value="1"/>
</dbReference>
<dbReference type="InterPro" id="IPR005135">
    <property type="entry name" value="Endo/exonuclease/phosphatase"/>
</dbReference>
<gene>
    <name evidence="2" type="ORF">V6N11_010409</name>
</gene>
<name>A0ABR2S563_9ROSI</name>
<sequence length="295" mass="34476">MAMLVWNVRGLGNKDTVRALKNLCLKYKNDIVFLSETKQKKSYLEKIRTRVKMDNAFYVEPIGIAGGLALWWNNEVKLSVLYSDKNLIDTIISINGESEWFGTFIYAPPYEEEKQEFWERLGKLRDNANGKWCIMGDINVVASPSEKYGGAPFDLNSAKWYHKFLEKSLLMEIQSKGGTYTWSNQRCEEYEICEKLDKVMSSLEWNFLFPKAIAIIDVPIASDHTPIVLLLNGVTKRGKKEFKFESKWSLEEECSNIVQEEWTSAEERNQRGTFRVKLRRTKVKLWRWNRDNNVL</sequence>
<proteinExistence type="predicted"/>
<evidence type="ECO:0000313" key="3">
    <source>
        <dbReference type="Proteomes" id="UP001396334"/>
    </source>
</evidence>
<dbReference type="SUPFAM" id="SSF56219">
    <property type="entry name" value="DNase I-like"/>
    <property type="match status" value="1"/>
</dbReference>
<comment type="caution">
    <text evidence="2">The sequence shown here is derived from an EMBL/GenBank/DDBJ whole genome shotgun (WGS) entry which is preliminary data.</text>
</comment>
<evidence type="ECO:0000259" key="1">
    <source>
        <dbReference type="Pfam" id="PF03372"/>
    </source>
</evidence>
<evidence type="ECO:0000313" key="2">
    <source>
        <dbReference type="EMBL" id="KAK9020385.1"/>
    </source>
</evidence>
<dbReference type="InterPro" id="IPR036691">
    <property type="entry name" value="Endo/exonu/phosph_ase_sf"/>
</dbReference>
<dbReference type="PANTHER" id="PTHR35218:SF9">
    <property type="entry name" value="ENDONUCLEASE_EXONUCLEASE_PHOSPHATASE DOMAIN-CONTAINING PROTEIN"/>
    <property type="match status" value="1"/>
</dbReference>
<organism evidence="2 3">
    <name type="scientific">Hibiscus sabdariffa</name>
    <name type="common">roselle</name>
    <dbReference type="NCBI Taxonomy" id="183260"/>
    <lineage>
        <taxon>Eukaryota</taxon>
        <taxon>Viridiplantae</taxon>
        <taxon>Streptophyta</taxon>
        <taxon>Embryophyta</taxon>
        <taxon>Tracheophyta</taxon>
        <taxon>Spermatophyta</taxon>
        <taxon>Magnoliopsida</taxon>
        <taxon>eudicotyledons</taxon>
        <taxon>Gunneridae</taxon>
        <taxon>Pentapetalae</taxon>
        <taxon>rosids</taxon>
        <taxon>malvids</taxon>
        <taxon>Malvales</taxon>
        <taxon>Malvaceae</taxon>
        <taxon>Malvoideae</taxon>
        <taxon>Hibiscus</taxon>
    </lineage>
</organism>
<dbReference type="PANTHER" id="PTHR35218">
    <property type="entry name" value="RNASE H DOMAIN-CONTAINING PROTEIN"/>
    <property type="match status" value="1"/>
</dbReference>
<dbReference type="Gene3D" id="3.60.10.10">
    <property type="entry name" value="Endonuclease/exonuclease/phosphatase"/>
    <property type="match status" value="1"/>
</dbReference>
<reference evidence="2 3" key="1">
    <citation type="journal article" date="2024" name="G3 (Bethesda)">
        <title>Genome assembly of Hibiscus sabdariffa L. provides insights into metabolisms of medicinal natural products.</title>
        <authorList>
            <person name="Kim T."/>
        </authorList>
    </citation>
    <scope>NUCLEOTIDE SEQUENCE [LARGE SCALE GENOMIC DNA]</scope>
    <source>
        <strain evidence="2">TK-2024</strain>
        <tissue evidence="2">Old leaves</tissue>
    </source>
</reference>